<gene>
    <name evidence="1" type="ORF">B1812_14540</name>
</gene>
<name>A0A1W6MWX5_9HYPH</name>
<dbReference type="KEGG" id="mbry:B1812_14540"/>
<protein>
    <submittedName>
        <fullName evidence="1">Uncharacterized protein</fullName>
    </submittedName>
</protein>
<dbReference type="Proteomes" id="UP000193978">
    <property type="component" value="Chromosome"/>
</dbReference>
<reference evidence="1 2" key="1">
    <citation type="submission" date="2017-02" db="EMBL/GenBank/DDBJ databases">
        <authorList>
            <person name="Peterson S.W."/>
        </authorList>
    </citation>
    <scope>NUCLEOTIDE SEQUENCE [LARGE SCALE GENOMIC DNA]</scope>
    <source>
        <strain evidence="1 2">S285</strain>
    </source>
</reference>
<keyword evidence="2" id="KW-1185">Reference proteome</keyword>
<sequence>MKVSAVPPLQSAVLAIEQAIFRQGRIMEGYCFNLPRGDASVRDMILEDIGRFSDLGVCRHVSDLFEVLKRFDLAHPPTPA</sequence>
<evidence type="ECO:0000313" key="1">
    <source>
        <dbReference type="EMBL" id="ARN82093.1"/>
    </source>
</evidence>
<dbReference type="AlphaFoldDB" id="A0A1W6MWX5"/>
<dbReference type="EMBL" id="CP019948">
    <property type="protein sequence ID" value="ARN82093.1"/>
    <property type="molecule type" value="Genomic_DNA"/>
</dbReference>
<accession>A0A1W6MWX5</accession>
<organism evidence="1 2">
    <name type="scientific">Methylocystis bryophila</name>
    <dbReference type="NCBI Taxonomy" id="655015"/>
    <lineage>
        <taxon>Bacteria</taxon>
        <taxon>Pseudomonadati</taxon>
        <taxon>Pseudomonadota</taxon>
        <taxon>Alphaproteobacteria</taxon>
        <taxon>Hyphomicrobiales</taxon>
        <taxon>Methylocystaceae</taxon>
        <taxon>Methylocystis</taxon>
    </lineage>
</organism>
<evidence type="ECO:0000313" key="2">
    <source>
        <dbReference type="Proteomes" id="UP000193978"/>
    </source>
</evidence>
<proteinExistence type="predicted"/>